<dbReference type="InterPro" id="IPR050952">
    <property type="entry name" value="TRIM-NHL_E3_ligases"/>
</dbReference>
<dbReference type="InterPro" id="IPR011042">
    <property type="entry name" value="6-blade_b-propeller_TolB-like"/>
</dbReference>
<keyword evidence="3" id="KW-1185">Reference proteome</keyword>
<dbReference type="InterPro" id="IPR036703">
    <property type="entry name" value="MOB_kinase_act_sf"/>
</dbReference>
<keyword evidence="1" id="KW-0479">Metal-binding</keyword>
<dbReference type="AlphaFoldDB" id="A0A9J6H1E9"/>
<dbReference type="SUPFAM" id="SSF101898">
    <property type="entry name" value="NHL repeat"/>
    <property type="match status" value="1"/>
</dbReference>
<dbReference type="Gene3D" id="1.20.140.30">
    <property type="entry name" value="MOB kinase activator"/>
    <property type="match status" value="1"/>
</dbReference>
<sequence>MGARLTFRMRRKNLSLHHKFGSLGIMEAEFTEPSGVVVTSDSDIIVFGQDGRSKFQFCQVGGGDGQMCFPIREAVHTAGRLVVVECRVVRAVTFDQSGNLLRKFVCSDQLTFPSGVAVNGKQEIFNHAHRVKVFSYTGAYLRQIGGEGVTNFPVAVWLGEAGEALVADNHRGFKVTVFTQYGALLKAYESNTKYRHCFDVACMDGRSVVLASRDCAIHKYHFAEVRRAPANASPQCSPCRYDLMEQAAATLGLWNPRLAVMLPEGEDLNKWVAVNMVDVFNEFNNLYGTVTKFCTESSCGIKSACPKHTSTTVLTELSELDQLLSMVNFRIQDPVLLALQRTAPKRVSERIAWGDYVTAHEEKRVRPRATA</sequence>
<dbReference type="VEuPathDB" id="VectorBase:HLOH_049966"/>
<dbReference type="SMART" id="SM01388">
    <property type="entry name" value="Mob1_phocein"/>
    <property type="match status" value="1"/>
</dbReference>
<keyword evidence="1" id="KW-0862">Zinc</keyword>
<name>A0A9J6H1E9_HAELO</name>
<dbReference type="Proteomes" id="UP000821853">
    <property type="component" value="Chromosome 8"/>
</dbReference>
<dbReference type="SUPFAM" id="SSF101152">
    <property type="entry name" value="Mob1/phocein"/>
    <property type="match status" value="1"/>
</dbReference>
<feature type="binding site" evidence="1">
    <location>
        <position position="299"/>
    </location>
    <ligand>
        <name>Zn(2+)</name>
        <dbReference type="ChEBI" id="CHEBI:29105"/>
    </ligand>
</feature>
<proteinExistence type="predicted"/>
<dbReference type="GO" id="GO:0003730">
    <property type="term" value="F:mRNA 3'-UTR binding"/>
    <property type="evidence" value="ECO:0007669"/>
    <property type="project" value="TreeGrafter"/>
</dbReference>
<comment type="caution">
    <text evidence="2">The sequence shown here is derived from an EMBL/GenBank/DDBJ whole genome shotgun (WGS) entry which is preliminary data.</text>
</comment>
<evidence type="ECO:0000313" key="2">
    <source>
        <dbReference type="EMBL" id="KAH9380548.1"/>
    </source>
</evidence>
<dbReference type="PANTHER" id="PTHR24104">
    <property type="entry name" value="E3 UBIQUITIN-PROTEIN LIGASE NHLRC1-RELATED"/>
    <property type="match status" value="1"/>
</dbReference>
<reference evidence="2 3" key="1">
    <citation type="journal article" date="2020" name="Cell">
        <title>Large-Scale Comparative Analyses of Tick Genomes Elucidate Their Genetic Diversity and Vector Capacities.</title>
        <authorList>
            <consortium name="Tick Genome and Microbiome Consortium (TIGMIC)"/>
            <person name="Jia N."/>
            <person name="Wang J."/>
            <person name="Shi W."/>
            <person name="Du L."/>
            <person name="Sun Y."/>
            <person name="Zhan W."/>
            <person name="Jiang J.F."/>
            <person name="Wang Q."/>
            <person name="Zhang B."/>
            <person name="Ji P."/>
            <person name="Bell-Sakyi L."/>
            <person name="Cui X.M."/>
            <person name="Yuan T.T."/>
            <person name="Jiang B.G."/>
            <person name="Yang W.F."/>
            <person name="Lam T.T."/>
            <person name="Chang Q.C."/>
            <person name="Ding S.J."/>
            <person name="Wang X.J."/>
            <person name="Zhu J.G."/>
            <person name="Ruan X.D."/>
            <person name="Zhao L."/>
            <person name="Wei J.T."/>
            <person name="Ye R.Z."/>
            <person name="Que T.C."/>
            <person name="Du C.H."/>
            <person name="Zhou Y.H."/>
            <person name="Cheng J.X."/>
            <person name="Dai P.F."/>
            <person name="Guo W.B."/>
            <person name="Han X.H."/>
            <person name="Huang E.J."/>
            <person name="Li L.F."/>
            <person name="Wei W."/>
            <person name="Gao Y.C."/>
            <person name="Liu J.Z."/>
            <person name="Shao H.Z."/>
            <person name="Wang X."/>
            <person name="Wang C.C."/>
            <person name="Yang T.C."/>
            <person name="Huo Q.B."/>
            <person name="Li W."/>
            <person name="Chen H.Y."/>
            <person name="Chen S.E."/>
            <person name="Zhou L.G."/>
            <person name="Ni X.B."/>
            <person name="Tian J.H."/>
            <person name="Sheng Y."/>
            <person name="Liu T."/>
            <person name="Pan Y.S."/>
            <person name="Xia L.Y."/>
            <person name="Li J."/>
            <person name="Zhao F."/>
            <person name="Cao W.C."/>
        </authorList>
    </citation>
    <scope>NUCLEOTIDE SEQUENCE [LARGE SCALE GENOMIC DNA]</scope>
    <source>
        <strain evidence="2">HaeL-2018</strain>
    </source>
</reference>
<organism evidence="2 3">
    <name type="scientific">Haemaphysalis longicornis</name>
    <name type="common">Bush tick</name>
    <dbReference type="NCBI Taxonomy" id="44386"/>
    <lineage>
        <taxon>Eukaryota</taxon>
        <taxon>Metazoa</taxon>
        <taxon>Ecdysozoa</taxon>
        <taxon>Arthropoda</taxon>
        <taxon>Chelicerata</taxon>
        <taxon>Arachnida</taxon>
        <taxon>Acari</taxon>
        <taxon>Parasitiformes</taxon>
        <taxon>Ixodida</taxon>
        <taxon>Ixodoidea</taxon>
        <taxon>Ixodidae</taxon>
        <taxon>Haemaphysalinae</taxon>
        <taxon>Haemaphysalis</taxon>
    </lineage>
</organism>
<feature type="binding site" evidence="1">
    <location>
        <position position="294"/>
    </location>
    <ligand>
        <name>Zn(2+)</name>
        <dbReference type="ChEBI" id="CHEBI:29105"/>
    </ligand>
</feature>
<protein>
    <submittedName>
        <fullName evidence="2">Uncharacterized protein</fullName>
    </submittedName>
</protein>
<dbReference type="InterPro" id="IPR005301">
    <property type="entry name" value="MOB_kinase_act_fam"/>
</dbReference>
<evidence type="ECO:0000256" key="1">
    <source>
        <dbReference type="PIRSR" id="PIRSR605301-1"/>
    </source>
</evidence>
<dbReference type="OrthoDB" id="342730at2759"/>
<dbReference type="Gene3D" id="2.120.10.30">
    <property type="entry name" value="TolB, C-terminal domain"/>
    <property type="match status" value="2"/>
</dbReference>
<dbReference type="Pfam" id="PF03637">
    <property type="entry name" value="Mob1_phocein"/>
    <property type="match status" value="1"/>
</dbReference>
<accession>A0A9J6H1E9</accession>
<dbReference type="EMBL" id="JABSTR010000010">
    <property type="protein sequence ID" value="KAH9380548.1"/>
    <property type="molecule type" value="Genomic_DNA"/>
</dbReference>
<evidence type="ECO:0000313" key="3">
    <source>
        <dbReference type="Proteomes" id="UP000821853"/>
    </source>
</evidence>
<dbReference type="PANTHER" id="PTHR24104:SF41">
    <property type="entry name" value="BRAIN TUMOR PROTEIN"/>
    <property type="match status" value="1"/>
</dbReference>
<gene>
    <name evidence="2" type="ORF">HPB48_017342</name>
</gene>